<name>A0AAV3UJK5_9EURY</name>
<keyword evidence="1" id="KW-1133">Transmembrane helix</keyword>
<dbReference type="EMBL" id="BAABKX010000013">
    <property type="protein sequence ID" value="GAA5053741.1"/>
    <property type="molecule type" value="Genomic_DNA"/>
</dbReference>
<keyword evidence="1" id="KW-0472">Membrane</keyword>
<comment type="caution">
    <text evidence="2">The sequence shown here is derived from an EMBL/GenBank/DDBJ whole genome shotgun (WGS) entry which is preliminary data.</text>
</comment>
<evidence type="ECO:0000313" key="3">
    <source>
        <dbReference type="Proteomes" id="UP001501729"/>
    </source>
</evidence>
<gene>
    <name evidence="2" type="ORF">GCM10025751_31410</name>
</gene>
<protein>
    <submittedName>
        <fullName evidence="2">Uncharacterized protein</fullName>
    </submittedName>
</protein>
<dbReference type="AlphaFoldDB" id="A0AAV3UJK5"/>
<sequence>MGKPNSMDLPSIADGMFLLAAVGTAIVAGYQGIVGRNYAKALQTGAISILWLSVILINGYFDILVSIIAIGTLVLVWVLTQNKREIQRP</sequence>
<feature type="transmembrane region" description="Helical" evidence="1">
    <location>
        <begin position="63"/>
        <end position="80"/>
    </location>
</feature>
<organism evidence="2 3">
    <name type="scientific">Haladaptatus pallidirubidus</name>
    <dbReference type="NCBI Taxonomy" id="1008152"/>
    <lineage>
        <taxon>Archaea</taxon>
        <taxon>Methanobacteriati</taxon>
        <taxon>Methanobacteriota</taxon>
        <taxon>Stenosarchaea group</taxon>
        <taxon>Halobacteria</taxon>
        <taxon>Halobacteriales</taxon>
        <taxon>Haladaptataceae</taxon>
        <taxon>Haladaptatus</taxon>
    </lineage>
</organism>
<reference evidence="2 3" key="1">
    <citation type="journal article" date="2019" name="Int. J. Syst. Evol. Microbiol.">
        <title>The Global Catalogue of Microorganisms (GCM) 10K type strain sequencing project: providing services to taxonomists for standard genome sequencing and annotation.</title>
        <authorList>
            <consortium name="The Broad Institute Genomics Platform"/>
            <consortium name="The Broad Institute Genome Sequencing Center for Infectious Disease"/>
            <person name="Wu L."/>
            <person name="Ma J."/>
        </authorList>
    </citation>
    <scope>NUCLEOTIDE SEQUENCE [LARGE SCALE GENOMIC DNA]</scope>
    <source>
        <strain evidence="2 3">JCM 17504</strain>
    </source>
</reference>
<evidence type="ECO:0000256" key="1">
    <source>
        <dbReference type="SAM" id="Phobius"/>
    </source>
</evidence>
<keyword evidence="1" id="KW-0812">Transmembrane</keyword>
<dbReference type="Proteomes" id="UP001501729">
    <property type="component" value="Unassembled WGS sequence"/>
</dbReference>
<accession>A0AAV3UJK5</accession>
<proteinExistence type="predicted"/>
<evidence type="ECO:0000313" key="2">
    <source>
        <dbReference type="EMBL" id="GAA5053741.1"/>
    </source>
</evidence>
<feature type="transmembrane region" description="Helical" evidence="1">
    <location>
        <begin position="12"/>
        <end position="30"/>
    </location>
</feature>
<keyword evidence="3" id="KW-1185">Reference proteome</keyword>